<evidence type="ECO:0000256" key="6">
    <source>
        <dbReference type="ARBA" id="ARBA00023136"/>
    </source>
</evidence>
<comment type="subcellular location">
    <subcellularLocation>
        <location evidence="1">Cell membrane</location>
        <topology evidence="1">Multi-pass membrane protein</topology>
    </subcellularLocation>
</comment>
<proteinExistence type="inferred from homology"/>
<dbReference type="PANTHER" id="PTHR34582:SF6">
    <property type="entry name" value="UPF0702 TRANSMEMBRANE PROTEIN YCAP"/>
    <property type="match status" value="1"/>
</dbReference>
<evidence type="ECO:0000256" key="7">
    <source>
        <dbReference type="SAM" id="Phobius"/>
    </source>
</evidence>
<feature type="transmembrane region" description="Helical" evidence="7">
    <location>
        <begin position="62"/>
        <end position="80"/>
    </location>
</feature>
<evidence type="ECO:0000256" key="4">
    <source>
        <dbReference type="ARBA" id="ARBA00022692"/>
    </source>
</evidence>
<evidence type="ECO:0000256" key="2">
    <source>
        <dbReference type="ARBA" id="ARBA00006448"/>
    </source>
</evidence>
<organism evidence="9 10">
    <name type="scientific">Candidatus Segetimicrobium genomatis</name>
    <dbReference type="NCBI Taxonomy" id="2569760"/>
    <lineage>
        <taxon>Bacteria</taxon>
        <taxon>Bacillati</taxon>
        <taxon>Candidatus Sysuimicrobiota</taxon>
        <taxon>Candidatus Sysuimicrobiia</taxon>
        <taxon>Candidatus Sysuimicrobiales</taxon>
        <taxon>Candidatus Segetimicrobiaceae</taxon>
        <taxon>Candidatus Segetimicrobium</taxon>
    </lineage>
</organism>
<dbReference type="InterPro" id="IPR007353">
    <property type="entry name" value="DUF421"/>
</dbReference>
<dbReference type="PANTHER" id="PTHR34582">
    <property type="entry name" value="UPF0702 TRANSMEMBRANE PROTEIN YCAP"/>
    <property type="match status" value="1"/>
</dbReference>
<dbReference type="Gene3D" id="3.30.240.20">
    <property type="entry name" value="bsu07140 like domains"/>
    <property type="match status" value="1"/>
</dbReference>
<feature type="transmembrane region" description="Helical" evidence="7">
    <location>
        <begin position="6"/>
        <end position="26"/>
    </location>
</feature>
<sequence length="173" mass="18782">MTVPISVLLNVALRTTVVYLALLLGLRLTGTRQLGQMSTFDLVLLLIIANAVQNAMVGPDTSLAGGLVAAGVLVGWHTVIDRVRRHSRGVAKWLSGEGIMLINHGTVLEEHTRRAGISRDDLLQALREHGVSSVKDVRLAVLEPDGAISVIRNDDLMPGMRPHHRIRVIKRGS</sequence>
<feature type="domain" description="YetF C-terminal" evidence="8">
    <location>
        <begin position="86"/>
        <end position="172"/>
    </location>
</feature>
<evidence type="ECO:0000256" key="5">
    <source>
        <dbReference type="ARBA" id="ARBA00022989"/>
    </source>
</evidence>
<evidence type="ECO:0000256" key="3">
    <source>
        <dbReference type="ARBA" id="ARBA00022475"/>
    </source>
</evidence>
<evidence type="ECO:0000313" key="9">
    <source>
        <dbReference type="EMBL" id="TMI70612.1"/>
    </source>
</evidence>
<dbReference type="Proteomes" id="UP000318834">
    <property type="component" value="Unassembled WGS sequence"/>
</dbReference>
<dbReference type="GO" id="GO:0005886">
    <property type="term" value="C:plasma membrane"/>
    <property type="evidence" value="ECO:0007669"/>
    <property type="project" value="UniProtKB-SubCell"/>
</dbReference>
<dbReference type="Pfam" id="PF04239">
    <property type="entry name" value="DUF421"/>
    <property type="match status" value="1"/>
</dbReference>
<dbReference type="InterPro" id="IPR023090">
    <property type="entry name" value="UPF0702_alpha/beta_dom_sf"/>
</dbReference>
<name>A0A537IHM2_9BACT</name>
<keyword evidence="4 7" id="KW-0812">Transmembrane</keyword>
<dbReference type="AlphaFoldDB" id="A0A537IHM2"/>
<dbReference type="EMBL" id="VBAP01000142">
    <property type="protein sequence ID" value="TMI70612.1"/>
    <property type="molecule type" value="Genomic_DNA"/>
</dbReference>
<accession>A0A537IHM2</accession>
<gene>
    <name evidence="9" type="ORF">E6H05_13570</name>
</gene>
<keyword evidence="5 7" id="KW-1133">Transmembrane helix</keyword>
<protein>
    <submittedName>
        <fullName evidence="9">DUF421 domain-containing protein</fullName>
    </submittedName>
</protein>
<comment type="similarity">
    <text evidence="2">Belongs to the UPF0702 family.</text>
</comment>
<comment type="caution">
    <text evidence="9">The sequence shown here is derived from an EMBL/GenBank/DDBJ whole genome shotgun (WGS) entry which is preliminary data.</text>
</comment>
<keyword evidence="3" id="KW-1003">Cell membrane</keyword>
<reference evidence="9 10" key="1">
    <citation type="journal article" date="2019" name="Nat. Microbiol.">
        <title>Mediterranean grassland soil C-N compound turnover is dependent on rainfall and depth, and is mediated by genomically divergent microorganisms.</title>
        <authorList>
            <person name="Diamond S."/>
            <person name="Andeer P.F."/>
            <person name="Li Z."/>
            <person name="Crits-Christoph A."/>
            <person name="Burstein D."/>
            <person name="Anantharaman K."/>
            <person name="Lane K.R."/>
            <person name="Thomas B.C."/>
            <person name="Pan C."/>
            <person name="Northen T.R."/>
            <person name="Banfield J.F."/>
        </authorList>
    </citation>
    <scope>NUCLEOTIDE SEQUENCE [LARGE SCALE GENOMIC DNA]</scope>
    <source>
        <strain evidence="9">NP_8</strain>
    </source>
</reference>
<evidence type="ECO:0000256" key="1">
    <source>
        <dbReference type="ARBA" id="ARBA00004651"/>
    </source>
</evidence>
<evidence type="ECO:0000259" key="8">
    <source>
        <dbReference type="Pfam" id="PF04239"/>
    </source>
</evidence>
<keyword evidence="6 7" id="KW-0472">Membrane</keyword>
<evidence type="ECO:0000313" key="10">
    <source>
        <dbReference type="Proteomes" id="UP000318834"/>
    </source>
</evidence>